<dbReference type="NCBIfam" id="TIGR01357">
    <property type="entry name" value="aroB"/>
    <property type="match status" value="1"/>
</dbReference>
<evidence type="ECO:0000256" key="18">
    <source>
        <dbReference type="ARBA" id="ARBA00023285"/>
    </source>
</evidence>
<keyword evidence="17 19" id="KW-0456">Lyase</keyword>
<dbReference type="InterPro" id="IPR016037">
    <property type="entry name" value="DHQ_synth_AroB"/>
</dbReference>
<dbReference type="HAMAP" id="MF_00110">
    <property type="entry name" value="DHQ_synthase"/>
    <property type="match status" value="1"/>
</dbReference>
<feature type="binding site" evidence="19">
    <location>
        <position position="277"/>
    </location>
    <ligand>
        <name>Zn(2+)</name>
        <dbReference type="ChEBI" id="CHEBI:29105"/>
    </ligand>
</feature>
<dbReference type="GO" id="GO:0009073">
    <property type="term" value="P:aromatic amino acid family biosynthetic process"/>
    <property type="evidence" value="ECO:0007669"/>
    <property type="project" value="UniProtKB-KW"/>
</dbReference>
<evidence type="ECO:0000256" key="11">
    <source>
        <dbReference type="ARBA" id="ARBA00022605"/>
    </source>
</evidence>
<comment type="caution">
    <text evidence="19">Lacks conserved residue(s) required for the propagation of feature annotation.</text>
</comment>
<evidence type="ECO:0000256" key="16">
    <source>
        <dbReference type="ARBA" id="ARBA00023141"/>
    </source>
</evidence>
<dbReference type="InterPro" id="IPR030963">
    <property type="entry name" value="DHQ_synth_fam"/>
</dbReference>
<comment type="pathway">
    <text evidence="6 19">Metabolic intermediate biosynthesis; chorismate biosynthesis; chorismate from D-erythrose 4-phosphate and phosphoenolpyruvate: step 2/7.</text>
</comment>
<dbReference type="PANTHER" id="PTHR43622:SF7">
    <property type="entry name" value="3-DEHYDROQUINATE SYNTHASE, CHLOROPLASTIC"/>
    <property type="match status" value="1"/>
</dbReference>
<comment type="cofactor">
    <cofactor evidence="3">
        <name>Zn(2+)</name>
        <dbReference type="ChEBI" id="CHEBI:29105"/>
    </cofactor>
</comment>
<evidence type="ECO:0000256" key="6">
    <source>
        <dbReference type="ARBA" id="ARBA00004661"/>
    </source>
</evidence>
<dbReference type="EC" id="4.2.3.4" evidence="8 19"/>
<evidence type="ECO:0000256" key="1">
    <source>
        <dbReference type="ARBA" id="ARBA00001393"/>
    </source>
</evidence>
<dbReference type="GO" id="GO:0005737">
    <property type="term" value="C:cytoplasm"/>
    <property type="evidence" value="ECO:0007669"/>
    <property type="project" value="UniProtKB-SubCell"/>
</dbReference>
<reference evidence="22 23" key="1">
    <citation type="submission" date="2019-02" db="EMBL/GenBank/DDBJ databases">
        <title>Deep-cultivation of Planctomycetes and their phenomic and genomic characterization uncovers novel biology.</title>
        <authorList>
            <person name="Wiegand S."/>
            <person name="Jogler M."/>
            <person name="Boedeker C."/>
            <person name="Pinto D."/>
            <person name="Vollmers J."/>
            <person name="Rivas-Marin E."/>
            <person name="Kohn T."/>
            <person name="Peeters S.H."/>
            <person name="Heuer A."/>
            <person name="Rast P."/>
            <person name="Oberbeckmann S."/>
            <person name="Bunk B."/>
            <person name="Jeske O."/>
            <person name="Meyerdierks A."/>
            <person name="Storesund J.E."/>
            <person name="Kallscheuer N."/>
            <person name="Luecker S."/>
            <person name="Lage O.M."/>
            <person name="Pohl T."/>
            <person name="Merkel B.J."/>
            <person name="Hornburger P."/>
            <person name="Mueller R.-W."/>
            <person name="Bruemmer F."/>
            <person name="Labrenz M."/>
            <person name="Spormann A.M."/>
            <person name="Op Den Camp H."/>
            <person name="Overmann J."/>
            <person name="Amann R."/>
            <person name="Jetten M.S.M."/>
            <person name="Mascher T."/>
            <person name="Medema M.H."/>
            <person name="Devos D.P."/>
            <person name="Kaster A.-K."/>
            <person name="Ovreas L."/>
            <person name="Rohde M."/>
            <person name="Galperin M.Y."/>
            <person name="Jogler C."/>
        </authorList>
    </citation>
    <scope>NUCLEOTIDE SEQUENCE [LARGE SCALE GENOMIC DNA]</scope>
    <source>
        <strain evidence="22 23">CA54</strain>
    </source>
</reference>
<feature type="binding site" evidence="19">
    <location>
        <position position="196"/>
    </location>
    <ligand>
        <name>Zn(2+)</name>
        <dbReference type="ChEBI" id="CHEBI:29105"/>
    </ligand>
</feature>
<dbReference type="AlphaFoldDB" id="A0A5C6BKR2"/>
<evidence type="ECO:0000256" key="4">
    <source>
        <dbReference type="ARBA" id="ARBA00003485"/>
    </source>
</evidence>
<dbReference type="InterPro" id="IPR030960">
    <property type="entry name" value="DHQS/DOIS_N"/>
</dbReference>
<accession>A0A5C6BKR2</accession>
<keyword evidence="18 19" id="KW-0170">Cobalt</keyword>
<evidence type="ECO:0000256" key="5">
    <source>
        <dbReference type="ARBA" id="ARBA00004496"/>
    </source>
</evidence>
<name>A0A5C6BKR2_9PLAN</name>
<comment type="catalytic activity">
    <reaction evidence="1 19">
        <text>7-phospho-2-dehydro-3-deoxy-D-arabino-heptonate = 3-dehydroquinate + phosphate</text>
        <dbReference type="Rhea" id="RHEA:21968"/>
        <dbReference type="ChEBI" id="CHEBI:32364"/>
        <dbReference type="ChEBI" id="CHEBI:43474"/>
        <dbReference type="ChEBI" id="CHEBI:58394"/>
        <dbReference type="EC" id="4.2.3.4"/>
    </reaction>
</comment>
<evidence type="ECO:0000256" key="3">
    <source>
        <dbReference type="ARBA" id="ARBA00001947"/>
    </source>
</evidence>
<keyword evidence="16 19" id="KW-0057">Aromatic amino acid biosynthesis</keyword>
<dbReference type="OrthoDB" id="9806583at2"/>
<dbReference type="Proteomes" id="UP000320735">
    <property type="component" value="Unassembled WGS sequence"/>
</dbReference>
<dbReference type="Gene3D" id="3.40.50.1970">
    <property type="match status" value="1"/>
</dbReference>
<keyword evidence="11 19" id="KW-0028">Amino-acid biosynthesis</keyword>
<evidence type="ECO:0000256" key="9">
    <source>
        <dbReference type="ARBA" id="ARBA00017684"/>
    </source>
</evidence>
<comment type="caution">
    <text evidence="22">The sequence shown here is derived from an EMBL/GenBank/DDBJ whole genome shotgun (WGS) entry which is preliminary data.</text>
</comment>
<dbReference type="GO" id="GO:0046872">
    <property type="term" value="F:metal ion binding"/>
    <property type="evidence" value="ECO:0007669"/>
    <property type="project" value="UniProtKB-KW"/>
</dbReference>
<evidence type="ECO:0000259" key="21">
    <source>
        <dbReference type="Pfam" id="PF24621"/>
    </source>
</evidence>
<organism evidence="22 23">
    <name type="scientific">Symmachiella macrocystis</name>
    <dbReference type="NCBI Taxonomy" id="2527985"/>
    <lineage>
        <taxon>Bacteria</taxon>
        <taxon>Pseudomonadati</taxon>
        <taxon>Planctomycetota</taxon>
        <taxon>Planctomycetia</taxon>
        <taxon>Planctomycetales</taxon>
        <taxon>Planctomycetaceae</taxon>
        <taxon>Symmachiella</taxon>
    </lineage>
</organism>
<evidence type="ECO:0000256" key="14">
    <source>
        <dbReference type="ARBA" id="ARBA00022833"/>
    </source>
</evidence>
<feature type="domain" description="3-dehydroquinate synthase N-terminal" evidence="20">
    <location>
        <begin position="80"/>
        <end position="191"/>
    </location>
</feature>
<evidence type="ECO:0000256" key="17">
    <source>
        <dbReference type="ARBA" id="ARBA00023239"/>
    </source>
</evidence>
<dbReference type="UniPathway" id="UPA00053">
    <property type="reaction ID" value="UER00085"/>
</dbReference>
<evidence type="ECO:0000256" key="10">
    <source>
        <dbReference type="ARBA" id="ARBA00022490"/>
    </source>
</evidence>
<comment type="function">
    <text evidence="4 19">Catalyzes the conversion of 3-deoxy-D-arabino-heptulosonate 7-phosphate (DAHP) to dehydroquinate (DHQ).</text>
</comment>
<comment type="cofactor">
    <cofactor evidence="19">
        <name>Co(2+)</name>
        <dbReference type="ChEBI" id="CHEBI:48828"/>
    </cofactor>
    <cofactor evidence="19">
        <name>Zn(2+)</name>
        <dbReference type="ChEBI" id="CHEBI:29105"/>
    </cofactor>
    <text evidence="19">Binds 1 divalent metal cation per subunit. Can use either Co(2+) or Zn(2+).</text>
</comment>
<evidence type="ECO:0000256" key="7">
    <source>
        <dbReference type="ARBA" id="ARBA00005412"/>
    </source>
</evidence>
<keyword evidence="23" id="KW-1185">Reference proteome</keyword>
<evidence type="ECO:0000313" key="22">
    <source>
        <dbReference type="EMBL" id="TWU12342.1"/>
    </source>
</evidence>
<comment type="subcellular location">
    <subcellularLocation>
        <location evidence="5 19">Cytoplasm</location>
    </subcellularLocation>
</comment>
<feature type="binding site" evidence="19">
    <location>
        <position position="260"/>
    </location>
    <ligand>
        <name>Zn(2+)</name>
        <dbReference type="ChEBI" id="CHEBI:29105"/>
    </ligand>
</feature>
<comment type="similarity">
    <text evidence="7 19">Belongs to the sugar phosphate cyclases superfamily. Dehydroquinate synthase family.</text>
</comment>
<comment type="cofactor">
    <cofactor evidence="2 19">
        <name>NAD(+)</name>
        <dbReference type="ChEBI" id="CHEBI:57540"/>
    </cofactor>
</comment>
<dbReference type="GO" id="GO:0009423">
    <property type="term" value="P:chorismate biosynthetic process"/>
    <property type="evidence" value="ECO:0007669"/>
    <property type="project" value="UniProtKB-UniRule"/>
</dbReference>
<feature type="binding site" evidence="19">
    <location>
        <begin position="141"/>
        <end position="142"/>
    </location>
    <ligand>
        <name>NAD(+)</name>
        <dbReference type="ChEBI" id="CHEBI:57540"/>
    </ligand>
</feature>
<keyword evidence="10 19" id="KW-0963">Cytoplasm</keyword>
<evidence type="ECO:0000256" key="8">
    <source>
        <dbReference type="ARBA" id="ARBA00013031"/>
    </source>
</evidence>
<dbReference type="PANTHER" id="PTHR43622">
    <property type="entry name" value="3-DEHYDROQUINATE SYNTHASE"/>
    <property type="match status" value="1"/>
</dbReference>
<dbReference type="Pfam" id="PF01761">
    <property type="entry name" value="DHQ_synthase"/>
    <property type="match status" value="1"/>
</dbReference>
<evidence type="ECO:0000256" key="13">
    <source>
        <dbReference type="ARBA" id="ARBA00022741"/>
    </source>
</evidence>
<feature type="domain" description="3-dehydroquinate synthase C-terminal" evidence="21">
    <location>
        <begin position="193"/>
        <end position="340"/>
    </location>
</feature>
<keyword evidence="15 19" id="KW-0520">NAD</keyword>
<feature type="binding site" evidence="19">
    <location>
        <begin position="117"/>
        <end position="121"/>
    </location>
    <ligand>
        <name>NAD(+)</name>
        <dbReference type="ChEBI" id="CHEBI:57540"/>
    </ligand>
</feature>
<dbReference type="Gene3D" id="1.20.1090.10">
    <property type="entry name" value="Dehydroquinate synthase-like - alpha domain"/>
    <property type="match status" value="1"/>
</dbReference>
<evidence type="ECO:0000256" key="2">
    <source>
        <dbReference type="ARBA" id="ARBA00001911"/>
    </source>
</evidence>
<dbReference type="InterPro" id="IPR050071">
    <property type="entry name" value="Dehydroquinate_synthase"/>
</dbReference>
<dbReference type="Pfam" id="PF24621">
    <property type="entry name" value="DHQS_C"/>
    <property type="match status" value="1"/>
</dbReference>
<evidence type="ECO:0000256" key="15">
    <source>
        <dbReference type="ARBA" id="ARBA00023027"/>
    </source>
</evidence>
<feature type="binding site" evidence="19">
    <location>
        <position position="154"/>
    </location>
    <ligand>
        <name>NAD(+)</name>
        <dbReference type="ChEBI" id="CHEBI:57540"/>
    </ligand>
</feature>
<evidence type="ECO:0000313" key="23">
    <source>
        <dbReference type="Proteomes" id="UP000320735"/>
    </source>
</evidence>
<dbReference type="SUPFAM" id="SSF56796">
    <property type="entry name" value="Dehydroquinate synthase-like"/>
    <property type="match status" value="1"/>
</dbReference>
<dbReference type="FunFam" id="3.40.50.1970:FF:000007">
    <property type="entry name" value="Pentafunctional AROM polypeptide"/>
    <property type="match status" value="1"/>
</dbReference>
<dbReference type="GO" id="GO:0003856">
    <property type="term" value="F:3-dehydroquinate synthase activity"/>
    <property type="evidence" value="ECO:0007669"/>
    <property type="project" value="UniProtKB-UniRule"/>
</dbReference>
<keyword evidence="13 19" id="KW-0547">Nucleotide-binding</keyword>
<dbReference type="CDD" id="cd08195">
    <property type="entry name" value="DHQS"/>
    <property type="match status" value="1"/>
</dbReference>
<dbReference type="RefSeq" id="WP_146369827.1">
    <property type="nucleotide sequence ID" value="NZ_SJPP01000001.1"/>
</dbReference>
<sequence>MNPKTDSQTVRVELGPRSYDIDIASDQLAACARSVERWAQDRDVSARQAFIVTDANVHKPHAAAVMRSLQDAAWETHLAKVSAGETSKSLTAVAGLYDQLVDIQAGRQTLVIAVGGGVVGDLAGFVAATYTRGVPFVQVPTTLLAQVDSSVGGKVGINHAQGKNLIGAFHQPLGVFIDTSLLDTLPERDYRSGLAEVIKYGVILDEEFFAYLEQNVEGLNQRAPDVLRHVIARSCELKAQVVAADEYERTGLRAVLNYGHTFAHAYEALCGYGELTHGEAVAIGMVDAAQLAEQRGQVDGSLAQRQIALTEAVGLPRQLPEGCELKQDDVIARMKLDKKTVAGQLRFVLPTRLGHVEVFTDVDEADVRRVLSSS</sequence>
<dbReference type="GO" id="GO:0000166">
    <property type="term" value="F:nucleotide binding"/>
    <property type="evidence" value="ECO:0007669"/>
    <property type="project" value="UniProtKB-KW"/>
</dbReference>
<evidence type="ECO:0000256" key="19">
    <source>
        <dbReference type="HAMAP-Rule" id="MF_00110"/>
    </source>
</evidence>
<dbReference type="EMBL" id="SJPP01000001">
    <property type="protein sequence ID" value="TWU12342.1"/>
    <property type="molecule type" value="Genomic_DNA"/>
</dbReference>
<keyword evidence="14 19" id="KW-0862">Zinc</keyword>
<keyword evidence="12 19" id="KW-0479">Metal-binding</keyword>
<dbReference type="GO" id="GO:0008652">
    <property type="term" value="P:amino acid biosynthetic process"/>
    <property type="evidence" value="ECO:0007669"/>
    <property type="project" value="UniProtKB-KW"/>
</dbReference>
<gene>
    <name evidence="19 22" type="primary">aroB</name>
    <name evidence="22" type="ORF">CA54_11660</name>
</gene>
<proteinExistence type="inferred from homology"/>
<protein>
    <recommendedName>
        <fullName evidence="9 19">3-dehydroquinate synthase</fullName>
        <shortName evidence="19">DHQS</shortName>
        <ecNumber evidence="8 19">4.2.3.4</ecNumber>
    </recommendedName>
</protein>
<dbReference type="InterPro" id="IPR056179">
    <property type="entry name" value="DHQS_C"/>
</dbReference>
<evidence type="ECO:0000256" key="12">
    <source>
        <dbReference type="ARBA" id="ARBA00022723"/>
    </source>
</evidence>
<evidence type="ECO:0000259" key="20">
    <source>
        <dbReference type="Pfam" id="PF01761"/>
    </source>
</evidence>
<dbReference type="PIRSF" id="PIRSF001455">
    <property type="entry name" value="DHQ_synth"/>
    <property type="match status" value="1"/>
</dbReference>
<feature type="binding site" evidence="19">
    <location>
        <position position="163"/>
    </location>
    <ligand>
        <name>NAD(+)</name>
        <dbReference type="ChEBI" id="CHEBI:57540"/>
    </ligand>
</feature>